<feature type="compositionally biased region" description="Polar residues" evidence="10">
    <location>
        <begin position="311"/>
        <end position="331"/>
    </location>
</feature>
<feature type="region of interest" description="Disordered" evidence="10">
    <location>
        <begin position="651"/>
        <end position="672"/>
    </location>
</feature>
<feature type="compositionally biased region" description="Polar residues" evidence="10">
    <location>
        <begin position="252"/>
        <end position="284"/>
    </location>
</feature>
<dbReference type="GO" id="GO:0005634">
    <property type="term" value="C:nucleus"/>
    <property type="evidence" value="ECO:0007669"/>
    <property type="project" value="UniProtKB-SubCell"/>
</dbReference>
<organism evidence="14 15">
    <name type="scientific">Podila minutissima</name>
    <dbReference type="NCBI Taxonomy" id="64525"/>
    <lineage>
        <taxon>Eukaryota</taxon>
        <taxon>Fungi</taxon>
        <taxon>Fungi incertae sedis</taxon>
        <taxon>Mucoromycota</taxon>
        <taxon>Mortierellomycotina</taxon>
        <taxon>Mortierellomycetes</taxon>
        <taxon>Mortierellales</taxon>
        <taxon>Mortierellaceae</taxon>
        <taxon>Podila</taxon>
    </lineage>
</organism>
<dbReference type="PROSITE" id="PS50014">
    <property type="entry name" value="BROMODOMAIN_2"/>
    <property type="match status" value="1"/>
</dbReference>
<reference evidence="14" key="1">
    <citation type="journal article" date="2020" name="Fungal Divers.">
        <title>Resolving the Mortierellaceae phylogeny through synthesis of multi-gene phylogenetics and phylogenomics.</title>
        <authorList>
            <person name="Vandepol N."/>
            <person name="Liber J."/>
            <person name="Desiro A."/>
            <person name="Na H."/>
            <person name="Kennedy M."/>
            <person name="Barry K."/>
            <person name="Grigoriev I.V."/>
            <person name="Miller A.N."/>
            <person name="O'Donnell K."/>
            <person name="Stajich J.E."/>
            <person name="Bonito G."/>
        </authorList>
    </citation>
    <scope>NUCLEOTIDE SEQUENCE</scope>
    <source>
        <strain evidence="14">NVP1</strain>
    </source>
</reference>
<dbReference type="InterPro" id="IPR019542">
    <property type="entry name" value="Enhancer_polycomb-like_N"/>
</dbReference>
<name>A0A9P5VL54_9FUNG</name>
<dbReference type="FunFam" id="3.30.40.10:FF:000007">
    <property type="entry name" value="Bromodomain containing 1, isoform CRA_b"/>
    <property type="match status" value="1"/>
</dbReference>
<keyword evidence="6 8" id="KW-0103">Bromodomain</keyword>
<dbReference type="GO" id="GO:0008270">
    <property type="term" value="F:zinc ion binding"/>
    <property type="evidence" value="ECO:0007669"/>
    <property type="project" value="UniProtKB-KW"/>
</dbReference>
<dbReference type="InterPro" id="IPR019787">
    <property type="entry name" value="Znf_PHD-finger"/>
</dbReference>
<dbReference type="Pfam" id="PF00439">
    <property type="entry name" value="Bromodomain"/>
    <property type="match status" value="1"/>
</dbReference>
<dbReference type="SUPFAM" id="SSF57903">
    <property type="entry name" value="FYVE/PHD zinc finger"/>
    <property type="match status" value="1"/>
</dbReference>
<comment type="caution">
    <text evidence="14">The sequence shown here is derived from an EMBL/GenBank/DDBJ whole genome shotgun (WGS) entry which is preliminary data.</text>
</comment>
<dbReference type="GO" id="GO:0006325">
    <property type="term" value="P:chromatin organization"/>
    <property type="evidence" value="ECO:0007669"/>
    <property type="project" value="UniProtKB-ARBA"/>
</dbReference>
<feature type="domain" description="Bromo" evidence="11">
    <location>
        <begin position="836"/>
        <end position="906"/>
    </location>
</feature>
<evidence type="ECO:0000259" key="13">
    <source>
        <dbReference type="PROSITE" id="PS51805"/>
    </source>
</evidence>
<proteinExistence type="predicted"/>
<dbReference type="PROSITE" id="PS51805">
    <property type="entry name" value="EPHD"/>
    <property type="match status" value="1"/>
</dbReference>
<protein>
    <submittedName>
        <fullName evidence="14">NuA3 HAT complex component nto1</fullName>
    </submittedName>
</protein>
<feature type="region of interest" description="Disordered" evidence="10">
    <location>
        <begin position="1155"/>
        <end position="1181"/>
    </location>
</feature>
<evidence type="ECO:0000313" key="14">
    <source>
        <dbReference type="EMBL" id="KAF9330151.1"/>
    </source>
</evidence>
<evidence type="ECO:0000256" key="9">
    <source>
        <dbReference type="PROSITE-ProRule" id="PRU00146"/>
    </source>
</evidence>
<keyword evidence="5" id="KW-0862">Zinc</keyword>
<evidence type="ECO:0000313" key="15">
    <source>
        <dbReference type="Proteomes" id="UP000696485"/>
    </source>
</evidence>
<dbReference type="InterPro" id="IPR011011">
    <property type="entry name" value="Znf_FYVE_PHD"/>
</dbReference>
<evidence type="ECO:0000256" key="8">
    <source>
        <dbReference type="PROSITE-ProRule" id="PRU00035"/>
    </source>
</evidence>
<feature type="compositionally biased region" description="Acidic residues" evidence="10">
    <location>
        <begin position="1155"/>
        <end position="1170"/>
    </location>
</feature>
<evidence type="ECO:0000256" key="10">
    <source>
        <dbReference type="SAM" id="MobiDB-lite"/>
    </source>
</evidence>
<evidence type="ECO:0000256" key="1">
    <source>
        <dbReference type="ARBA" id="ARBA00004123"/>
    </source>
</evidence>
<keyword evidence="4 9" id="KW-0863">Zinc-finger</keyword>
<feature type="region of interest" description="Disordered" evidence="10">
    <location>
        <begin position="1016"/>
        <end position="1075"/>
    </location>
</feature>
<dbReference type="Pfam" id="PF10513">
    <property type="entry name" value="EPL1"/>
    <property type="match status" value="1"/>
</dbReference>
<dbReference type="PRINTS" id="PR00503">
    <property type="entry name" value="BROMODOMAIN"/>
</dbReference>
<feature type="compositionally biased region" description="Polar residues" evidence="10">
    <location>
        <begin position="64"/>
        <end position="74"/>
    </location>
</feature>
<comment type="subcellular location">
    <subcellularLocation>
        <location evidence="1">Nucleus</location>
    </subcellularLocation>
</comment>
<keyword evidence="15" id="KW-1185">Reference proteome</keyword>
<evidence type="ECO:0000259" key="11">
    <source>
        <dbReference type="PROSITE" id="PS50014"/>
    </source>
</evidence>
<dbReference type="PANTHER" id="PTHR13793:SF107">
    <property type="entry name" value="BROMODOMAIN-CONTAINING PROTEIN HOMOLOG"/>
    <property type="match status" value="1"/>
</dbReference>
<feature type="compositionally biased region" description="Pro residues" evidence="10">
    <location>
        <begin position="971"/>
        <end position="981"/>
    </location>
</feature>
<feature type="region of interest" description="Disordered" evidence="10">
    <location>
        <begin position="1"/>
        <end position="95"/>
    </location>
</feature>
<evidence type="ECO:0000256" key="2">
    <source>
        <dbReference type="ARBA" id="ARBA00022723"/>
    </source>
</evidence>
<dbReference type="SMART" id="SM00249">
    <property type="entry name" value="PHD"/>
    <property type="match status" value="2"/>
</dbReference>
<evidence type="ECO:0000256" key="3">
    <source>
        <dbReference type="ARBA" id="ARBA00022737"/>
    </source>
</evidence>
<dbReference type="AlphaFoldDB" id="A0A9P5VL54"/>
<sequence>MPKPDNPLKQTRAAIRPPSGPSNGRGELIKRIDPTLPNGRLKTRRKGRPPGPKYKARMREQDLLDNQSLASSGSTDRHIQAHHPVTHHGHGGDDEIKPREERSYLEFFPFLNTASRLYVVSINDANPTVPQSGATSGQAESAVHEIATKESSVKTEDMDMDVDNTAATTSIILQYQENGDDAHAPFQEPDIAAEEISQDTVANENTVGGFTSSLEEEILDTDAEADVDADADGVSDPDVYFDAKGFPDSETDSSQKPSTGTNGTSHLPNGDTGNSALASITTENTGEHSEVDGDMDTKMDIDPKSSETTDLKTNTRQVKGISISTKPPSPGTYQMTLEPKTPMTLLPKSAFRLIPREDDDLEEYHLPAGHNVRYIEPTETELAERVEYDMDEQDEFWLKEINEDRRRKDLGEVSSSIFEKIFDRLEKEWFDLTKNMPKPTENLPPEDSACNICDDGECENSNAIVFCDGCNLAVHQDCYGIPYIPEGQWLCRKCMLSPQMPVSCIFCPGEGGAFKQTTNSRWAHLLCANWIPEVGVANTVYMEPIDNIDKIPASRWKLTCYICKMRMGACIQCETKNCFRAFHVTCARKAHLYMKSKLTKVGSAAEALVYRAHCHKHTPRDHKSVVDLAGAAAAFSRKGLKRKRKARVIDDDSDDPDFGQSEGDDDTISERHAPARTNVVGSRTSKAALAHQKHYTPGAPLAPMFIVNRLIPFVTKLTAKTPALKKSSALNFLYTICKYWSLKRESRRGAPLLKRLHLEPWTASATAHRQTEEEKLKKFQTLLHLRGDLERVRMLAELVRKRERAKLKRQELQNRYLCKIMFPLKTILEDTLTELEKFDKQKFFAYPILAEEVKDYHDVIKDPICFQTMSEKLNAHQYQSFEQFADDAHRIYKNCITYNKVETPYYRSAMRQSKLAEPLLQKAKEDYLNLEINPKTGFLDVPIDSEVFTYNLIPFQQQDAVGDSSEVESSVPPPPPSPPVKETPLVETSVLKARKREASVDLPKVPFVSTRTLRTTKIRSAKPTKSLPATSSASTKSEATKAREPSKPSEKELKALNQGPGFRAPSRAFAKQEVPKLKTATLTRADVARARQNGQDAATILEDEEEMLEKLRTKSKKSRSIAANLQSKLKPSILDKVVVINKPAPKGWAYVVVEGEESSDGEGEEAEVEEEVKATSPRTKK</sequence>
<evidence type="ECO:0000259" key="12">
    <source>
        <dbReference type="PROSITE" id="PS50016"/>
    </source>
</evidence>
<dbReference type="InterPro" id="IPR001487">
    <property type="entry name" value="Bromodomain"/>
</dbReference>
<dbReference type="InterPro" id="IPR034732">
    <property type="entry name" value="EPHD"/>
</dbReference>
<evidence type="ECO:0000256" key="5">
    <source>
        <dbReference type="ARBA" id="ARBA00022833"/>
    </source>
</evidence>
<dbReference type="EMBL" id="JAAAUY010000418">
    <property type="protein sequence ID" value="KAF9330151.1"/>
    <property type="molecule type" value="Genomic_DNA"/>
</dbReference>
<dbReference type="InterPro" id="IPR036427">
    <property type="entry name" value="Bromodomain-like_sf"/>
</dbReference>
<feature type="compositionally biased region" description="Basic residues" evidence="10">
    <location>
        <begin position="80"/>
        <end position="89"/>
    </location>
</feature>
<feature type="domain" description="PHD-type" evidence="13">
    <location>
        <begin position="501"/>
        <end position="618"/>
    </location>
</feature>
<feature type="compositionally biased region" description="Basic and acidic residues" evidence="10">
    <location>
        <begin position="1038"/>
        <end position="1054"/>
    </location>
</feature>
<feature type="compositionally biased region" description="Basic and acidic residues" evidence="10">
    <location>
        <begin position="285"/>
        <end position="310"/>
    </location>
</feature>
<feature type="compositionally biased region" description="Acidic residues" evidence="10">
    <location>
        <begin position="226"/>
        <end position="235"/>
    </location>
</feature>
<keyword evidence="3" id="KW-0677">Repeat</keyword>
<keyword evidence="2" id="KW-0479">Metal-binding</keyword>
<feature type="compositionally biased region" description="Acidic residues" evidence="10">
    <location>
        <begin position="651"/>
        <end position="667"/>
    </location>
</feature>
<evidence type="ECO:0000256" key="6">
    <source>
        <dbReference type="ARBA" id="ARBA00023117"/>
    </source>
</evidence>
<dbReference type="Pfam" id="PF13831">
    <property type="entry name" value="PHD_2"/>
    <property type="match status" value="1"/>
</dbReference>
<dbReference type="InterPro" id="IPR019786">
    <property type="entry name" value="Zinc_finger_PHD-type_CS"/>
</dbReference>
<dbReference type="Gene3D" id="1.20.920.10">
    <property type="entry name" value="Bromodomain-like"/>
    <property type="match status" value="1"/>
</dbReference>
<dbReference type="PROSITE" id="PS01359">
    <property type="entry name" value="ZF_PHD_1"/>
    <property type="match status" value="1"/>
</dbReference>
<feature type="domain" description="PHD-type" evidence="12">
    <location>
        <begin position="447"/>
        <end position="497"/>
    </location>
</feature>
<dbReference type="PROSITE" id="PS50016">
    <property type="entry name" value="ZF_PHD_2"/>
    <property type="match status" value="1"/>
</dbReference>
<dbReference type="InterPro" id="IPR013083">
    <property type="entry name" value="Znf_RING/FYVE/PHD"/>
</dbReference>
<dbReference type="Pfam" id="PF13832">
    <property type="entry name" value="zf-HC5HC2H_2"/>
    <property type="match status" value="1"/>
</dbReference>
<dbReference type="CDD" id="cd04369">
    <property type="entry name" value="Bromodomain"/>
    <property type="match status" value="1"/>
</dbReference>
<dbReference type="PANTHER" id="PTHR13793">
    <property type="entry name" value="PHD FINGER PROTEINS"/>
    <property type="match status" value="1"/>
</dbReference>
<keyword evidence="7" id="KW-0539">Nucleus</keyword>
<dbReference type="CDD" id="cd15492">
    <property type="entry name" value="PHD_BRPF_JADE_like"/>
    <property type="match status" value="1"/>
</dbReference>
<dbReference type="CDD" id="cd15670">
    <property type="entry name" value="ePHD_BRPF"/>
    <property type="match status" value="1"/>
</dbReference>
<dbReference type="InterPro" id="IPR001965">
    <property type="entry name" value="Znf_PHD"/>
</dbReference>
<dbReference type="SMART" id="SM00297">
    <property type="entry name" value="BROMO"/>
    <property type="match status" value="1"/>
</dbReference>
<dbReference type="InterPro" id="IPR050701">
    <property type="entry name" value="Histone_Mod_Regulator"/>
</dbReference>
<dbReference type="GO" id="GO:0006357">
    <property type="term" value="P:regulation of transcription by RNA polymerase II"/>
    <property type="evidence" value="ECO:0007669"/>
    <property type="project" value="TreeGrafter"/>
</dbReference>
<evidence type="ECO:0000256" key="4">
    <source>
        <dbReference type="ARBA" id="ARBA00022771"/>
    </source>
</evidence>
<feature type="region of interest" description="Disordered" evidence="10">
    <location>
        <begin position="959"/>
        <end position="985"/>
    </location>
</feature>
<gene>
    <name evidence="14" type="primary">NTO1</name>
    <name evidence="14" type="ORF">BG006_006867</name>
</gene>
<accession>A0A9P5VL54</accession>
<feature type="region of interest" description="Disordered" evidence="10">
    <location>
        <begin position="226"/>
        <end position="331"/>
    </location>
</feature>
<dbReference type="FunFam" id="3.30.40.10:FF:000008">
    <property type="entry name" value="Bromodomain containing 1, isoform CRA_a"/>
    <property type="match status" value="1"/>
</dbReference>
<evidence type="ECO:0000256" key="7">
    <source>
        <dbReference type="ARBA" id="ARBA00023242"/>
    </source>
</evidence>
<dbReference type="Gene3D" id="3.30.40.10">
    <property type="entry name" value="Zinc/RING finger domain, C3HC4 (zinc finger)"/>
    <property type="match status" value="2"/>
</dbReference>
<dbReference type="SUPFAM" id="SSF47370">
    <property type="entry name" value="Bromodomain"/>
    <property type="match status" value="1"/>
</dbReference>
<dbReference type="Proteomes" id="UP000696485">
    <property type="component" value="Unassembled WGS sequence"/>
</dbReference>